<dbReference type="Gene3D" id="3.30.200.20">
    <property type="entry name" value="Phosphorylase Kinase, domain 1"/>
    <property type="match status" value="1"/>
</dbReference>
<proteinExistence type="predicted"/>
<keyword evidence="9" id="KW-0812">Transmembrane</keyword>
<dbReference type="Pfam" id="PF00069">
    <property type="entry name" value="Pkinase"/>
    <property type="match status" value="1"/>
</dbReference>
<evidence type="ECO:0000256" key="2">
    <source>
        <dbReference type="ARBA" id="ARBA00022527"/>
    </source>
</evidence>
<dbReference type="PANTHER" id="PTHR43289:SF6">
    <property type="entry name" value="SERINE_THREONINE-PROTEIN KINASE NEKL-3"/>
    <property type="match status" value="1"/>
</dbReference>
<dbReference type="SUPFAM" id="SSF56112">
    <property type="entry name" value="Protein kinase-like (PK-like)"/>
    <property type="match status" value="1"/>
</dbReference>
<dbReference type="PANTHER" id="PTHR43289">
    <property type="entry name" value="MITOGEN-ACTIVATED PROTEIN KINASE KINASE KINASE 20-RELATED"/>
    <property type="match status" value="1"/>
</dbReference>
<dbReference type="CDD" id="cd14014">
    <property type="entry name" value="STKc_PknB_like"/>
    <property type="match status" value="1"/>
</dbReference>
<organism evidence="11 12">
    <name type="scientific">Naumannella cuiyingiana</name>
    <dbReference type="NCBI Taxonomy" id="1347891"/>
    <lineage>
        <taxon>Bacteria</taxon>
        <taxon>Bacillati</taxon>
        <taxon>Actinomycetota</taxon>
        <taxon>Actinomycetes</taxon>
        <taxon>Propionibacteriales</taxon>
        <taxon>Propionibacteriaceae</taxon>
        <taxon>Naumannella</taxon>
    </lineage>
</organism>
<evidence type="ECO:0000256" key="9">
    <source>
        <dbReference type="SAM" id="Phobius"/>
    </source>
</evidence>
<dbReference type="Gene3D" id="1.10.510.10">
    <property type="entry name" value="Transferase(Phosphotransferase) domain 1"/>
    <property type="match status" value="1"/>
</dbReference>
<dbReference type="GO" id="GO:0004674">
    <property type="term" value="F:protein serine/threonine kinase activity"/>
    <property type="evidence" value="ECO:0007669"/>
    <property type="project" value="UniProtKB-KW"/>
</dbReference>
<feature type="region of interest" description="Disordered" evidence="8">
    <location>
        <begin position="274"/>
        <end position="308"/>
    </location>
</feature>
<name>A0A7Z0D799_9ACTN</name>
<keyword evidence="6 7" id="KW-0067">ATP-binding</keyword>
<dbReference type="GO" id="GO:0005524">
    <property type="term" value="F:ATP binding"/>
    <property type="evidence" value="ECO:0007669"/>
    <property type="project" value="UniProtKB-UniRule"/>
</dbReference>
<dbReference type="Proteomes" id="UP000527616">
    <property type="component" value="Unassembled WGS sequence"/>
</dbReference>
<dbReference type="InterPro" id="IPR017441">
    <property type="entry name" value="Protein_kinase_ATP_BS"/>
</dbReference>
<evidence type="ECO:0000256" key="3">
    <source>
        <dbReference type="ARBA" id="ARBA00022679"/>
    </source>
</evidence>
<dbReference type="PROSITE" id="PS50011">
    <property type="entry name" value="PROTEIN_KINASE_DOM"/>
    <property type="match status" value="1"/>
</dbReference>
<dbReference type="SMART" id="SM00220">
    <property type="entry name" value="S_TKc"/>
    <property type="match status" value="1"/>
</dbReference>
<protein>
    <recommendedName>
        <fullName evidence="1">non-specific serine/threonine protein kinase</fullName>
        <ecNumber evidence="1">2.7.11.1</ecNumber>
    </recommendedName>
</protein>
<keyword evidence="2" id="KW-0723">Serine/threonine-protein kinase</keyword>
<dbReference type="PROSITE" id="PS00108">
    <property type="entry name" value="PROTEIN_KINASE_ST"/>
    <property type="match status" value="1"/>
</dbReference>
<keyword evidence="12" id="KW-1185">Reference proteome</keyword>
<dbReference type="PROSITE" id="PS00107">
    <property type="entry name" value="PROTEIN_KINASE_ATP"/>
    <property type="match status" value="1"/>
</dbReference>
<reference evidence="11 12" key="1">
    <citation type="submission" date="2020-07" db="EMBL/GenBank/DDBJ databases">
        <title>Sequencing the genomes of 1000 actinobacteria strains.</title>
        <authorList>
            <person name="Klenk H.-P."/>
        </authorList>
    </citation>
    <scope>NUCLEOTIDE SEQUENCE [LARGE SCALE GENOMIC DNA]</scope>
    <source>
        <strain evidence="11 12">DSM 103164</strain>
    </source>
</reference>
<comment type="caution">
    <text evidence="11">The sequence shown here is derived from an EMBL/GenBank/DDBJ whole genome shotgun (WGS) entry which is preliminary data.</text>
</comment>
<evidence type="ECO:0000256" key="6">
    <source>
        <dbReference type="ARBA" id="ARBA00022840"/>
    </source>
</evidence>
<keyword evidence="5 11" id="KW-0418">Kinase</keyword>
<feature type="compositionally biased region" description="Low complexity" evidence="8">
    <location>
        <begin position="286"/>
        <end position="304"/>
    </location>
</feature>
<evidence type="ECO:0000313" key="11">
    <source>
        <dbReference type="EMBL" id="NYI70066.1"/>
    </source>
</evidence>
<dbReference type="EC" id="2.7.11.1" evidence="1"/>
<evidence type="ECO:0000256" key="4">
    <source>
        <dbReference type="ARBA" id="ARBA00022741"/>
    </source>
</evidence>
<feature type="transmembrane region" description="Helical" evidence="9">
    <location>
        <begin position="314"/>
        <end position="338"/>
    </location>
</feature>
<feature type="domain" description="Protein kinase" evidence="10">
    <location>
        <begin position="8"/>
        <end position="255"/>
    </location>
</feature>
<keyword evidence="3 11" id="KW-0808">Transferase</keyword>
<accession>A0A7Z0D799</accession>
<evidence type="ECO:0000256" key="8">
    <source>
        <dbReference type="SAM" id="MobiDB-lite"/>
    </source>
</evidence>
<dbReference type="InterPro" id="IPR000719">
    <property type="entry name" value="Prot_kinase_dom"/>
</dbReference>
<dbReference type="EMBL" id="JACBZS010000001">
    <property type="protein sequence ID" value="NYI70066.1"/>
    <property type="molecule type" value="Genomic_DNA"/>
</dbReference>
<evidence type="ECO:0000256" key="5">
    <source>
        <dbReference type="ARBA" id="ARBA00022777"/>
    </source>
</evidence>
<dbReference type="RefSeq" id="WP_179444059.1">
    <property type="nucleotide sequence ID" value="NZ_JACBZS010000001.1"/>
</dbReference>
<dbReference type="AlphaFoldDB" id="A0A7Z0D799"/>
<feature type="binding site" evidence="7">
    <location>
        <position position="37"/>
    </location>
    <ligand>
        <name>ATP</name>
        <dbReference type="ChEBI" id="CHEBI:30616"/>
    </ligand>
</feature>
<dbReference type="InterPro" id="IPR011009">
    <property type="entry name" value="Kinase-like_dom_sf"/>
</dbReference>
<keyword evidence="9" id="KW-0472">Membrane</keyword>
<sequence length="339" mass="36392">MELVAGRFELYDRIGDGGMGRVWRAFDRKSGRWIAAKQLTHSDAAMVLRFVREQALRIDHPHVLAPTGWAADDDRVVLAMDLVAGGSLETLLGDHGALPDAYAAVLLDQLLAALEAIHAHGVVHRDIKPANLLLDATGTGMPRLRVSDFGVSVIMDEPRLTHTSMSIGTLGYMAPEQARGAEPEPRHDLHAAGVVGKRMITGQPSRGLPENWPSPLWPFLARLTDPDPRRRPSSAADARAELRRTGLLTGGTPWLAEPDPPEVFDQLAALPRRTLIDSPPTPTPVDPGTGRRIAAPARAQRPARNSGRGARKTALIVLTAGAFLGAIALVVAILVILLG</sequence>
<evidence type="ECO:0000256" key="7">
    <source>
        <dbReference type="PROSITE-ProRule" id="PRU10141"/>
    </source>
</evidence>
<evidence type="ECO:0000259" key="10">
    <source>
        <dbReference type="PROSITE" id="PS50011"/>
    </source>
</evidence>
<evidence type="ECO:0000313" key="12">
    <source>
        <dbReference type="Proteomes" id="UP000527616"/>
    </source>
</evidence>
<keyword evidence="9" id="KW-1133">Transmembrane helix</keyword>
<gene>
    <name evidence="11" type="ORF">GGQ54_000626</name>
</gene>
<keyword evidence="4 7" id="KW-0547">Nucleotide-binding</keyword>
<evidence type="ECO:0000256" key="1">
    <source>
        <dbReference type="ARBA" id="ARBA00012513"/>
    </source>
</evidence>
<dbReference type="InterPro" id="IPR008271">
    <property type="entry name" value="Ser/Thr_kinase_AS"/>
</dbReference>